<proteinExistence type="predicted"/>
<name>A0A0F9GKX6_9ZZZZ</name>
<accession>A0A0F9GKX6</accession>
<dbReference type="Pfam" id="PF00293">
    <property type="entry name" value="NUDIX"/>
    <property type="match status" value="1"/>
</dbReference>
<dbReference type="EMBL" id="LAZR01026005">
    <property type="protein sequence ID" value="KKL70070.1"/>
    <property type="molecule type" value="Genomic_DNA"/>
</dbReference>
<reference evidence="3" key="1">
    <citation type="journal article" date="2015" name="Nature">
        <title>Complex archaea that bridge the gap between prokaryotes and eukaryotes.</title>
        <authorList>
            <person name="Spang A."/>
            <person name="Saw J.H."/>
            <person name="Jorgensen S.L."/>
            <person name="Zaremba-Niedzwiedzka K."/>
            <person name="Martijn J."/>
            <person name="Lind A.E."/>
            <person name="van Eijk R."/>
            <person name="Schleper C."/>
            <person name="Guy L."/>
            <person name="Ettema T.J."/>
        </authorList>
    </citation>
    <scope>NUCLEOTIDE SEQUENCE</scope>
</reference>
<feature type="domain" description="Nudix hydrolase" evidence="2">
    <location>
        <begin position="36"/>
        <end position="164"/>
    </location>
</feature>
<evidence type="ECO:0000256" key="1">
    <source>
        <dbReference type="ARBA" id="ARBA00022801"/>
    </source>
</evidence>
<dbReference type="PROSITE" id="PS00893">
    <property type="entry name" value="NUDIX_BOX"/>
    <property type="match status" value="1"/>
</dbReference>
<evidence type="ECO:0000259" key="2">
    <source>
        <dbReference type="PROSITE" id="PS51462"/>
    </source>
</evidence>
<dbReference type="InterPro" id="IPR020476">
    <property type="entry name" value="Nudix_hydrolase"/>
</dbReference>
<comment type="caution">
    <text evidence="3">The sequence shown here is derived from an EMBL/GenBank/DDBJ whole genome shotgun (WGS) entry which is preliminary data.</text>
</comment>
<gene>
    <name evidence="3" type="ORF">LCGC14_2108590</name>
</gene>
<dbReference type="AlphaFoldDB" id="A0A0F9GKX6"/>
<sequence length="167" mass="18930">MQKKTHCHFCGDRLIRKRWEGKRRLFCQRCDQPLYENPIPASCLVVVDQRNRVLLVKRSVSPKKGFWCLPGGFMELGETPEQAALRELFEETGLLGESAMLLGVTANSSPQYHTVMMVGYLVKNYKGILKAGDDASEVAYFGYGKLPAIAFESHVRFISQYYGDESL</sequence>
<organism evidence="3">
    <name type="scientific">marine sediment metagenome</name>
    <dbReference type="NCBI Taxonomy" id="412755"/>
    <lineage>
        <taxon>unclassified sequences</taxon>
        <taxon>metagenomes</taxon>
        <taxon>ecological metagenomes</taxon>
    </lineage>
</organism>
<dbReference type="PANTHER" id="PTHR43736">
    <property type="entry name" value="ADP-RIBOSE PYROPHOSPHATASE"/>
    <property type="match status" value="1"/>
</dbReference>
<dbReference type="Gene3D" id="3.90.79.10">
    <property type="entry name" value="Nucleoside Triphosphate Pyrophosphohydrolase"/>
    <property type="match status" value="1"/>
</dbReference>
<dbReference type="PRINTS" id="PR00502">
    <property type="entry name" value="NUDIXFAMILY"/>
</dbReference>
<protein>
    <recommendedName>
        <fullName evidence="2">Nudix hydrolase domain-containing protein</fullName>
    </recommendedName>
</protein>
<dbReference type="InterPro" id="IPR020084">
    <property type="entry name" value="NUDIX_hydrolase_CS"/>
</dbReference>
<dbReference type="SUPFAM" id="SSF55811">
    <property type="entry name" value="Nudix"/>
    <property type="match status" value="1"/>
</dbReference>
<dbReference type="InterPro" id="IPR000086">
    <property type="entry name" value="NUDIX_hydrolase_dom"/>
</dbReference>
<dbReference type="PANTHER" id="PTHR43736:SF1">
    <property type="entry name" value="DIHYDRONEOPTERIN TRIPHOSPHATE DIPHOSPHATASE"/>
    <property type="match status" value="1"/>
</dbReference>
<dbReference type="PROSITE" id="PS51462">
    <property type="entry name" value="NUDIX"/>
    <property type="match status" value="1"/>
</dbReference>
<dbReference type="InterPro" id="IPR015797">
    <property type="entry name" value="NUDIX_hydrolase-like_dom_sf"/>
</dbReference>
<evidence type="ECO:0000313" key="3">
    <source>
        <dbReference type="EMBL" id="KKL70070.1"/>
    </source>
</evidence>
<dbReference type="GO" id="GO:0016787">
    <property type="term" value="F:hydrolase activity"/>
    <property type="evidence" value="ECO:0007669"/>
    <property type="project" value="UniProtKB-KW"/>
</dbReference>
<keyword evidence="1" id="KW-0378">Hydrolase</keyword>